<gene>
    <name evidence="7" type="ORF">BF93_16780</name>
</gene>
<feature type="transmembrane region" description="Helical" evidence="6">
    <location>
        <begin position="313"/>
        <end position="334"/>
    </location>
</feature>
<keyword evidence="3 6" id="KW-0812">Transmembrane</keyword>
<feature type="transmembrane region" description="Helical" evidence="6">
    <location>
        <begin position="187"/>
        <end position="212"/>
    </location>
</feature>
<comment type="caution">
    <text evidence="7">The sequence shown here is derived from an EMBL/GenBank/DDBJ whole genome shotgun (WGS) entry which is preliminary data.</text>
</comment>
<proteinExistence type="predicted"/>
<evidence type="ECO:0000313" key="8">
    <source>
        <dbReference type="Proteomes" id="UP000023067"/>
    </source>
</evidence>
<evidence type="ECO:0000256" key="4">
    <source>
        <dbReference type="ARBA" id="ARBA00022989"/>
    </source>
</evidence>
<keyword evidence="5 6" id="KW-0472">Membrane</keyword>
<evidence type="ECO:0000313" key="7">
    <source>
        <dbReference type="EMBL" id="EWS81460.1"/>
    </source>
</evidence>
<dbReference type="STRING" id="396014.BF93_16780"/>
<feature type="transmembrane region" description="Helical" evidence="6">
    <location>
        <begin position="89"/>
        <end position="111"/>
    </location>
</feature>
<dbReference type="GO" id="GO:0016020">
    <property type="term" value="C:membrane"/>
    <property type="evidence" value="ECO:0007669"/>
    <property type="project" value="UniProtKB-SubCell"/>
</dbReference>
<keyword evidence="2" id="KW-0813">Transport</keyword>
<dbReference type="HOGENOM" id="CLU_015355_1_1_11"/>
<dbReference type="OrthoDB" id="9779554at2"/>
<dbReference type="Proteomes" id="UP000023067">
    <property type="component" value="Unassembled WGS sequence"/>
</dbReference>
<dbReference type="EMBL" id="JDYK01000007">
    <property type="protein sequence ID" value="EWS81460.1"/>
    <property type="molecule type" value="Genomic_DNA"/>
</dbReference>
<comment type="subcellular location">
    <subcellularLocation>
        <location evidence="1">Membrane</location>
        <topology evidence="1">Multi-pass membrane protein</topology>
    </subcellularLocation>
</comment>
<evidence type="ECO:0000256" key="1">
    <source>
        <dbReference type="ARBA" id="ARBA00004141"/>
    </source>
</evidence>
<dbReference type="PATRIC" id="fig|396014.3.peg.1700"/>
<protein>
    <submittedName>
        <fullName evidence="7">Inorganic phosphate transporter</fullName>
    </submittedName>
</protein>
<dbReference type="GO" id="GO:0005315">
    <property type="term" value="F:phosphate transmembrane transporter activity"/>
    <property type="evidence" value="ECO:0007669"/>
    <property type="project" value="InterPro"/>
</dbReference>
<dbReference type="eggNOG" id="COG0306">
    <property type="taxonomic scope" value="Bacteria"/>
</dbReference>
<feature type="transmembrane region" description="Helical" evidence="6">
    <location>
        <begin position="46"/>
        <end position="69"/>
    </location>
</feature>
<accession>Z9JSW2</accession>
<evidence type="ECO:0000256" key="5">
    <source>
        <dbReference type="ARBA" id="ARBA00023136"/>
    </source>
</evidence>
<keyword evidence="8" id="KW-1185">Reference proteome</keyword>
<dbReference type="Pfam" id="PF01384">
    <property type="entry name" value="PHO4"/>
    <property type="match status" value="2"/>
</dbReference>
<dbReference type="AlphaFoldDB" id="Z9JSW2"/>
<sequence>MAVEPLAAVITLLAVLLAYVNGFHDASNAVSTTITTRALRERTALGMAALLNLFGALLGIGLVTISSTWAFERMGLGHITAGVDTPGPVLLWIILAGVLVTILWDLITWWMGMPSSSWHALFAGVGGASLVLGWDADWPTIARSSLLPTAFAPLLGAAAAYATMQLISRMLTSDRLRSGHLRFAQTVSAGLVATAHGLQDALIPMAVIVAVATTSPMPGAVLASAPYTVAIAIALGTLMGGHRIIRTLGSRLTDLTTPQGFSAEAATATLMGLVSLGMGLPVSSSHSIAAGIMGAGLARGPRALRLPVVRRILAVWLATPFACFGMGLIIARLAQTSIGI</sequence>
<dbReference type="PANTHER" id="PTHR11101">
    <property type="entry name" value="PHOSPHATE TRANSPORTER"/>
    <property type="match status" value="1"/>
</dbReference>
<dbReference type="RefSeq" id="WP_051486727.1">
    <property type="nucleotide sequence ID" value="NZ_KK069992.1"/>
</dbReference>
<evidence type="ECO:0000256" key="2">
    <source>
        <dbReference type="ARBA" id="ARBA00022448"/>
    </source>
</evidence>
<dbReference type="GO" id="GO:0035435">
    <property type="term" value="P:phosphate ion transmembrane transport"/>
    <property type="evidence" value="ECO:0007669"/>
    <property type="project" value="TreeGrafter"/>
</dbReference>
<feature type="transmembrane region" description="Helical" evidence="6">
    <location>
        <begin position="146"/>
        <end position="167"/>
    </location>
</feature>
<feature type="transmembrane region" description="Helical" evidence="6">
    <location>
        <begin position="117"/>
        <end position="134"/>
    </location>
</feature>
<keyword evidence="4 6" id="KW-1133">Transmembrane helix</keyword>
<dbReference type="InterPro" id="IPR001204">
    <property type="entry name" value="Phos_transporter"/>
</dbReference>
<evidence type="ECO:0000256" key="6">
    <source>
        <dbReference type="SAM" id="Phobius"/>
    </source>
</evidence>
<name>Z9JSW2_9MICO</name>
<organism evidence="7 8">
    <name type="scientific">Brachybacterium phenoliresistens</name>
    <dbReference type="NCBI Taxonomy" id="396014"/>
    <lineage>
        <taxon>Bacteria</taxon>
        <taxon>Bacillati</taxon>
        <taxon>Actinomycetota</taxon>
        <taxon>Actinomycetes</taxon>
        <taxon>Micrococcales</taxon>
        <taxon>Dermabacteraceae</taxon>
        <taxon>Brachybacterium</taxon>
    </lineage>
</organism>
<dbReference type="PANTHER" id="PTHR11101:SF80">
    <property type="entry name" value="PHOSPHATE TRANSPORTER"/>
    <property type="match status" value="1"/>
</dbReference>
<reference evidence="7 8" key="1">
    <citation type="submission" date="2014-02" db="EMBL/GenBank/DDBJ databases">
        <title>Genome sequence of Brachybacterium phenoliresistens strain W13A50.</title>
        <authorList>
            <person name="Wang X."/>
        </authorList>
    </citation>
    <scope>NUCLEOTIDE SEQUENCE [LARGE SCALE GENOMIC DNA]</scope>
    <source>
        <strain evidence="7 8">W13A50</strain>
    </source>
</reference>
<evidence type="ECO:0000256" key="3">
    <source>
        <dbReference type="ARBA" id="ARBA00022692"/>
    </source>
</evidence>
<feature type="transmembrane region" description="Helical" evidence="6">
    <location>
        <begin position="224"/>
        <end position="245"/>
    </location>
</feature>